<evidence type="ECO:0000313" key="1">
    <source>
        <dbReference type="EMBL" id="TFK66742.1"/>
    </source>
</evidence>
<dbReference type="EMBL" id="ML208395">
    <property type="protein sequence ID" value="TFK66742.1"/>
    <property type="molecule type" value="Genomic_DNA"/>
</dbReference>
<name>A0ACD3AP91_9AGAR</name>
<gene>
    <name evidence="1" type="ORF">BDN72DRAFT_961526</name>
</gene>
<evidence type="ECO:0000313" key="2">
    <source>
        <dbReference type="Proteomes" id="UP000308600"/>
    </source>
</evidence>
<proteinExistence type="predicted"/>
<dbReference type="Proteomes" id="UP000308600">
    <property type="component" value="Unassembled WGS sequence"/>
</dbReference>
<reference evidence="1 2" key="1">
    <citation type="journal article" date="2019" name="Nat. Ecol. Evol.">
        <title>Megaphylogeny resolves global patterns of mushroom evolution.</title>
        <authorList>
            <person name="Varga T."/>
            <person name="Krizsan K."/>
            <person name="Foldi C."/>
            <person name="Dima B."/>
            <person name="Sanchez-Garcia M."/>
            <person name="Sanchez-Ramirez S."/>
            <person name="Szollosi G.J."/>
            <person name="Szarkandi J.G."/>
            <person name="Papp V."/>
            <person name="Albert L."/>
            <person name="Andreopoulos W."/>
            <person name="Angelini C."/>
            <person name="Antonin V."/>
            <person name="Barry K.W."/>
            <person name="Bougher N.L."/>
            <person name="Buchanan P."/>
            <person name="Buyck B."/>
            <person name="Bense V."/>
            <person name="Catcheside P."/>
            <person name="Chovatia M."/>
            <person name="Cooper J."/>
            <person name="Damon W."/>
            <person name="Desjardin D."/>
            <person name="Finy P."/>
            <person name="Geml J."/>
            <person name="Haridas S."/>
            <person name="Hughes K."/>
            <person name="Justo A."/>
            <person name="Karasinski D."/>
            <person name="Kautmanova I."/>
            <person name="Kiss B."/>
            <person name="Kocsube S."/>
            <person name="Kotiranta H."/>
            <person name="LaButti K.M."/>
            <person name="Lechner B.E."/>
            <person name="Liimatainen K."/>
            <person name="Lipzen A."/>
            <person name="Lukacs Z."/>
            <person name="Mihaltcheva S."/>
            <person name="Morgado L.N."/>
            <person name="Niskanen T."/>
            <person name="Noordeloos M.E."/>
            <person name="Ohm R.A."/>
            <person name="Ortiz-Santana B."/>
            <person name="Ovrebo C."/>
            <person name="Racz N."/>
            <person name="Riley R."/>
            <person name="Savchenko A."/>
            <person name="Shiryaev A."/>
            <person name="Soop K."/>
            <person name="Spirin V."/>
            <person name="Szebenyi C."/>
            <person name="Tomsovsky M."/>
            <person name="Tulloss R.E."/>
            <person name="Uehling J."/>
            <person name="Grigoriev I.V."/>
            <person name="Vagvolgyi C."/>
            <person name="Papp T."/>
            <person name="Martin F.M."/>
            <person name="Miettinen O."/>
            <person name="Hibbett D.S."/>
            <person name="Nagy L.G."/>
        </authorList>
    </citation>
    <scope>NUCLEOTIDE SEQUENCE [LARGE SCALE GENOMIC DNA]</scope>
    <source>
        <strain evidence="1 2">NL-1719</strain>
    </source>
</reference>
<sequence length="385" mass="43404">MSVQTRPQFPLFPCFFIPQLVISVFLAYRFSLFWRIAAFTALTANVIFGLSCTTGDAFQDYFMGSGVMGMFMSTIHLLFLTNPEKDFKHESDSQPVQTLSVPRRLIWGLSIASSPRNVGWNTEIVNLPPKPTTRRWRFVLDSLLRAAWSFFLVDVTQSYLHTNPIFSLSGPAAVSVKSQGYFWRCVNILAQGASSYGMMNLQYSLLCASLVALSISEPRHCPNLFGSWADSYTIRRFWGRTWHQNMRAFLTSFGKYTTRMLGLKPRTSASSYTQLYVAFALSAAIHSLGGDRMLGLEYLGCSVPFFMSQAIAITFEDMVIAVVQRRGVKVPPTLAHLVGYIWVFVWFSVSMPWLLDLWLRAGCGLSELLPVQPLRTYVLQNSTSG</sequence>
<protein>
    <submittedName>
        <fullName evidence="1">Uncharacterized protein</fullName>
    </submittedName>
</protein>
<keyword evidence="2" id="KW-1185">Reference proteome</keyword>
<organism evidence="1 2">
    <name type="scientific">Pluteus cervinus</name>
    <dbReference type="NCBI Taxonomy" id="181527"/>
    <lineage>
        <taxon>Eukaryota</taxon>
        <taxon>Fungi</taxon>
        <taxon>Dikarya</taxon>
        <taxon>Basidiomycota</taxon>
        <taxon>Agaricomycotina</taxon>
        <taxon>Agaricomycetes</taxon>
        <taxon>Agaricomycetidae</taxon>
        <taxon>Agaricales</taxon>
        <taxon>Pluteineae</taxon>
        <taxon>Pluteaceae</taxon>
        <taxon>Pluteus</taxon>
    </lineage>
</organism>
<accession>A0ACD3AP91</accession>